<sequence>MPQVIHTCLPTPPPLGVLTPASRSSSAGGSGGDVSRSPAGEILHPPPPPHHHHDRLISALGVLKGTETAGVRQEAGILLTRFLFMPTFMVRSCGETCDGLFPPRAALIPRGGLLLKCHTDCSPCRGGSHFAVRGRVGRGPPLTPPRDLLKTVWRKAR</sequence>
<gene>
    <name evidence="2" type="ORF">SKAU_G00184400</name>
</gene>
<name>A0A9Q1IW92_SYNKA</name>
<reference evidence="2" key="1">
    <citation type="journal article" date="2023" name="Science">
        <title>Genome structures resolve the early diversification of teleost fishes.</title>
        <authorList>
            <person name="Parey E."/>
            <person name="Louis A."/>
            <person name="Montfort J."/>
            <person name="Bouchez O."/>
            <person name="Roques C."/>
            <person name="Iampietro C."/>
            <person name="Lluch J."/>
            <person name="Castinel A."/>
            <person name="Donnadieu C."/>
            <person name="Desvignes T."/>
            <person name="Floi Bucao C."/>
            <person name="Jouanno E."/>
            <person name="Wen M."/>
            <person name="Mejri S."/>
            <person name="Dirks R."/>
            <person name="Jansen H."/>
            <person name="Henkel C."/>
            <person name="Chen W.J."/>
            <person name="Zahm M."/>
            <person name="Cabau C."/>
            <person name="Klopp C."/>
            <person name="Thompson A.W."/>
            <person name="Robinson-Rechavi M."/>
            <person name="Braasch I."/>
            <person name="Lecointre G."/>
            <person name="Bobe J."/>
            <person name="Postlethwait J.H."/>
            <person name="Berthelot C."/>
            <person name="Roest Crollius H."/>
            <person name="Guiguen Y."/>
        </authorList>
    </citation>
    <scope>NUCLEOTIDE SEQUENCE</scope>
    <source>
        <strain evidence="2">WJC10195</strain>
    </source>
</reference>
<evidence type="ECO:0000313" key="3">
    <source>
        <dbReference type="Proteomes" id="UP001152622"/>
    </source>
</evidence>
<evidence type="ECO:0000256" key="1">
    <source>
        <dbReference type="SAM" id="MobiDB-lite"/>
    </source>
</evidence>
<organism evidence="2 3">
    <name type="scientific">Synaphobranchus kaupii</name>
    <name type="common">Kaup's arrowtooth eel</name>
    <dbReference type="NCBI Taxonomy" id="118154"/>
    <lineage>
        <taxon>Eukaryota</taxon>
        <taxon>Metazoa</taxon>
        <taxon>Chordata</taxon>
        <taxon>Craniata</taxon>
        <taxon>Vertebrata</taxon>
        <taxon>Euteleostomi</taxon>
        <taxon>Actinopterygii</taxon>
        <taxon>Neopterygii</taxon>
        <taxon>Teleostei</taxon>
        <taxon>Anguilliformes</taxon>
        <taxon>Synaphobranchidae</taxon>
        <taxon>Synaphobranchus</taxon>
    </lineage>
</organism>
<keyword evidence="3" id="KW-1185">Reference proteome</keyword>
<comment type="caution">
    <text evidence="2">The sequence shown here is derived from an EMBL/GenBank/DDBJ whole genome shotgun (WGS) entry which is preliminary data.</text>
</comment>
<proteinExistence type="predicted"/>
<evidence type="ECO:0000313" key="2">
    <source>
        <dbReference type="EMBL" id="KAJ8355646.1"/>
    </source>
</evidence>
<feature type="region of interest" description="Disordered" evidence="1">
    <location>
        <begin position="1"/>
        <end position="51"/>
    </location>
</feature>
<dbReference type="AlphaFoldDB" id="A0A9Q1IW92"/>
<accession>A0A9Q1IW92</accession>
<protein>
    <submittedName>
        <fullName evidence="2">Uncharacterized protein</fullName>
    </submittedName>
</protein>
<feature type="compositionally biased region" description="Low complexity" evidence="1">
    <location>
        <begin position="16"/>
        <end position="37"/>
    </location>
</feature>
<dbReference type="EMBL" id="JAINUF010000006">
    <property type="protein sequence ID" value="KAJ8355646.1"/>
    <property type="molecule type" value="Genomic_DNA"/>
</dbReference>
<dbReference type="Proteomes" id="UP001152622">
    <property type="component" value="Chromosome 6"/>
</dbReference>